<dbReference type="Proteomes" id="UP000474159">
    <property type="component" value="Unassembled WGS sequence"/>
</dbReference>
<dbReference type="OrthoDB" id="9812774at2"/>
<accession>A0A6L3SQW9</accession>
<reference evidence="2 3" key="1">
    <citation type="submission" date="2019-09" db="EMBL/GenBank/DDBJ databases">
        <title>YIM 48816 draft genome.</title>
        <authorList>
            <person name="Jiang L."/>
        </authorList>
    </citation>
    <scope>NUCLEOTIDE SEQUENCE [LARGE SCALE GENOMIC DNA]</scope>
    <source>
        <strain evidence="2 3">YIM 48816</strain>
    </source>
</reference>
<sequence>MTLPRCERSPSLFLPGFETFDLSVGDPPIRIRTALSPGGERLPVLLLHGHPQTHATWHAVAPRLAAQGHPVVAMDLRGYGDSEKPASDPDHAPYAKRAMAADARAVMDTLGYSRFAVVGHDRGGRVAHRLALDHPDAVARLAVLDIAPTLTMYERTDRAFATRYFWWFFLIQPEPLPERMIGADPEAYLRHHLRGQSATPGVPEERLIREYLRAYRAEGAVHAICEDYRAAAGIDLDHDRQDAAAGRRIEAPLLALWGGKGTVGALYDVLATWREWAERVEGAALSCGHLVQEEAPEALLARLIPFLRD</sequence>
<dbReference type="PANTHER" id="PTHR43798:SF33">
    <property type="entry name" value="HYDROLASE, PUTATIVE (AFU_ORTHOLOGUE AFUA_2G14860)-RELATED"/>
    <property type="match status" value="1"/>
</dbReference>
<organism evidence="2 3">
    <name type="scientific">Methylobacterium soli</name>
    <dbReference type="NCBI Taxonomy" id="553447"/>
    <lineage>
        <taxon>Bacteria</taxon>
        <taxon>Pseudomonadati</taxon>
        <taxon>Pseudomonadota</taxon>
        <taxon>Alphaproteobacteria</taxon>
        <taxon>Hyphomicrobiales</taxon>
        <taxon>Methylobacteriaceae</taxon>
        <taxon>Methylobacterium</taxon>
    </lineage>
</organism>
<dbReference type="InterPro" id="IPR029058">
    <property type="entry name" value="AB_hydrolase_fold"/>
</dbReference>
<dbReference type="InterPro" id="IPR000639">
    <property type="entry name" value="Epox_hydrolase-like"/>
</dbReference>
<dbReference type="GO" id="GO:0047372">
    <property type="term" value="F:monoacylglycerol lipase activity"/>
    <property type="evidence" value="ECO:0007669"/>
    <property type="project" value="TreeGrafter"/>
</dbReference>
<feature type="domain" description="AB hydrolase-1" evidence="1">
    <location>
        <begin position="43"/>
        <end position="296"/>
    </location>
</feature>
<dbReference type="SUPFAM" id="SSF53474">
    <property type="entry name" value="alpha/beta-Hydrolases"/>
    <property type="match status" value="1"/>
</dbReference>
<dbReference type="GO" id="GO:0016020">
    <property type="term" value="C:membrane"/>
    <property type="evidence" value="ECO:0007669"/>
    <property type="project" value="TreeGrafter"/>
</dbReference>
<dbReference type="InterPro" id="IPR000073">
    <property type="entry name" value="AB_hydrolase_1"/>
</dbReference>
<dbReference type="PANTHER" id="PTHR43798">
    <property type="entry name" value="MONOACYLGLYCEROL LIPASE"/>
    <property type="match status" value="1"/>
</dbReference>
<dbReference type="GO" id="GO:0046464">
    <property type="term" value="P:acylglycerol catabolic process"/>
    <property type="evidence" value="ECO:0007669"/>
    <property type="project" value="TreeGrafter"/>
</dbReference>
<comment type="caution">
    <text evidence="2">The sequence shown here is derived from an EMBL/GenBank/DDBJ whole genome shotgun (WGS) entry which is preliminary data.</text>
</comment>
<dbReference type="PRINTS" id="PR00111">
    <property type="entry name" value="ABHYDROLASE"/>
</dbReference>
<name>A0A6L3SQW9_9HYPH</name>
<dbReference type="PRINTS" id="PR00412">
    <property type="entry name" value="EPOXHYDRLASE"/>
</dbReference>
<proteinExistence type="predicted"/>
<evidence type="ECO:0000259" key="1">
    <source>
        <dbReference type="Pfam" id="PF00561"/>
    </source>
</evidence>
<evidence type="ECO:0000313" key="2">
    <source>
        <dbReference type="EMBL" id="KAB1070257.1"/>
    </source>
</evidence>
<keyword evidence="2" id="KW-0378">Hydrolase</keyword>
<gene>
    <name evidence="2" type="ORF">F6X53_30235</name>
</gene>
<dbReference type="InterPro" id="IPR050266">
    <property type="entry name" value="AB_hydrolase_sf"/>
</dbReference>
<dbReference type="Pfam" id="PF00561">
    <property type="entry name" value="Abhydrolase_1"/>
    <property type="match status" value="1"/>
</dbReference>
<evidence type="ECO:0000313" key="3">
    <source>
        <dbReference type="Proteomes" id="UP000474159"/>
    </source>
</evidence>
<dbReference type="EMBL" id="VZZK01000065">
    <property type="protein sequence ID" value="KAB1070257.1"/>
    <property type="molecule type" value="Genomic_DNA"/>
</dbReference>
<protein>
    <submittedName>
        <fullName evidence="2">Alpha/beta hydrolase</fullName>
    </submittedName>
</protein>
<dbReference type="AlphaFoldDB" id="A0A6L3SQW9"/>
<keyword evidence="3" id="KW-1185">Reference proteome</keyword>
<dbReference type="RefSeq" id="WP_151005347.1">
    <property type="nucleotide sequence ID" value="NZ_BPQY01000575.1"/>
</dbReference>
<dbReference type="Gene3D" id="3.40.50.1820">
    <property type="entry name" value="alpha/beta hydrolase"/>
    <property type="match status" value="1"/>
</dbReference>